<dbReference type="InterPro" id="IPR018497">
    <property type="entry name" value="Peptidase_M13_C"/>
</dbReference>
<dbReference type="Proteomes" id="UP000318571">
    <property type="component" value="Chromosome 8"/>
</dbReference>
<accession>A0A553N8T0</accession>
<dbReference type="GO" id="GO:0005886">
    <property type="term" value="C:plasma membrane"/>
    <property type="evidence" value="ECO:0007669"/>
    <property type="project" value="TreeGrafter"/>
</dbReference>
<dbReference type="SUPFAM" id="SSF55486">
    <property type="entry name" value="Metalloproteases ('zincins'), catalytic domain"/>
    <property type="match status" value="1"/>
</dbReference>
<proteinExistence type="predicted"/>
<reference evidence="2 3" key="1">
    <citation type="journal article" date="2018" name="Nat. Ecol. Evol.">
        <title>Genomic signatures of mitonuclear coevolution across populations of Tigriopus californicus.</title>
        <authorList>
            <person name="Barreto F.S."/>
            <person name="Watson E.T."/>
            <person name="Lima T.G."/>
            <person name="Willett C.S."/>
            <person name="Edmands S."/>
            <person name="Li W."/>
            <person name="Burton R.S."/>
        </authorList>
    </citation>
    <scope>NUCLEOTIDE SEQUENCE [LARGE SCALE GENOMIC DNA]</scope>
    <source>
        <strain evidence="2 3">San Diego</strain>
    </source>
</reference>
<dbReference type="InterPro" id="IPR000718">
    <property type="entry name" value="Peptidase_M13"/>
</dbReference>
<dbReference type="GO" id="GO:0016485">
    <property type="term" value="P:protein processing"/>
    <property type="evidence" value="ECO:0007669"/>
    <property type="project" value="TreeGrafter"/>
</dbReference>
<dbReference type="AlphaFoldDB" id="A0A553N8T0"/>
<dbReference type="GO" id="GO:0004222">
    <property type="term" value="F:metalloendopeptidase activity"/>
    <property type="evidence" value="ECO:0007669"/>
    <property type="project" value="InterPro"/>
</dbReference>
<dbReference type="OMA" id="FANTWCE"/>
<dbReference type="InterPro" id="IPR024079">
    <property type="entry name" value="MetalloPept_cat_dom_sf"/>
</dbReference>
<evidence type="ECO:0000313" key="3">
    <source>
        <dbReference type="Proteomes" id="UP000318571"/>
    </source>
</evidence>
<dbReference type="STRING" id="6832.A0A553N8T0"/>
<protein>
    <recommendedName>
        <fullName evidence="1">Peptidase M13 C-terminal domain-containing protein</fullName>
    </recommendedName>
</protein>
<keyword evidence="3" id="KW-1185">Reference proteome</keyword>
<evidence type="ECO:0000259" key="1">
    <source>
        <dbReference type="Pfam" id="PF01431"/>
    </source>
</evidence>
<dbReference type="EMBL" id="VCGU01000459">
    <property type="protein sequence ID" value="TRY61835.1"/>
    <property type="molecule type" value="Genomic_DNA"/>
</dbReference>
<name>A0A553N8T0_TIGCA</name>
<feature type="domain" description="Peptidase M13 C-terminal" evidence="1">
    <location>
        <begin position="2"/>
        <end position="146"/>
    </location>
</feature>
<dbReference type="Pfam" id="PF01431">
    <property type="entry name" value="Peptidase_M13"/>
    <property type="match status" value="1"/>
</dbReference>
<organism evidence="2 3">
    <name type="scientific">Tigriopus californicus</name>
    <name type="common">Marine copepod</name>
    <dbReference type="NCBI Taxonomy" id="6832"/>
    <lineage>
        <taxon>Eukaryota</taxon>
        <taxon>Metazoa</taxon>
        <taxon>Ecdysozoa</taxon>
        <taxon>Arthropoda</taxon>
        <taxon>Crustacea</taxon>
        <taxon>Multicrustacea</taxon>
        <taxon>Hexanauplia</taxon>
        <taxon>Copepoda</taxon>
        <taxon>Harpacticoida</taxon>
        <taxon>Harpacticidae</taxon>
        <taxon>Tigriopus</taxon>
    </lineage>
</organism>
<dbReference type="PROSITE" id="PS51885">
    <property type="entry name" value="NEPRILYSIN"/>
    <property type="match status" value="1"/>
</dbReference>
<comment type="caution">
    <text evidence="2">The sequence shown here is derived from an EMBL/GenBank/DDBJ whole genome shotgun (WGS) entry which is preliminary data.</text>
</comment>
<sequence>MLDEWWDPATTEGFDERASCFVEQYSQFRVESLNVSLKGKQIQGEVIADNGGLAHAYNAYVNWVEENGEEESLPGLNLSGRQLFWTAAANVWCSKTREQFQRQNIALGVHPPPKFRVNGPLQNSPEFAKDFNCPSGTPMNPSKKCKMW</sequence>
<dbReference type="Gene3D" id="3.40.390.10">
    <property type="entry name" value="Collagenase (Catalytic Domain)"/>
    <property type="match status" value="1"/>
</dbReference>
<gene>
    <name evidence="2" type="ORF">TCAL_13323</name>
</gene>
<dbReference type="PANTHER" id="PTHR11733:SF224">
    <property type="entry name" value="NEPRILYSIN-2"/>
    <property type="match status" value="1"/>
</dbReference>
<evidence type="ECO:0000313" key="2">
    <source>
        <dbReference type="EMBL" id="TRY61835.1"/>
    </source>
</evidence>
<dbReference type="PANTHER" id="PTHR11733">
    <property type="entry name" value="ZINC METALLOPROTEASE FAMILY M13 NEPRILYSIN-RELATED"/>
    <property type="match status" value="1"/>
</dbReference>